<dbReference type="RefSeq" id="WP_147043465.1">
    <property type="nucleotide sequence ID" value="NZ_BAABIR010000001.1"/>
</dbReference>
<dbReference type="InterPro" id="IPR029058">
    <property type="entry name" value="AB_hydrolase_fold"/>
</dbReference>
<organism evidence="2 3">
    <name type="scientific">Allosphingosinicella ginsenosidimutans</name>
    <dbReference type="NCBI Taxonomy" id="1176539"/>
    <lineage>
        <taxon>Bacteria</taxon>
        <taxon>Pseudomonadati</taxon>
        <taxon>Pseudomonadota</taxon>
        <taxon>Alphaproteobacteria</taxon>
        <taxon>Sphingomonadales</taxon>
        <taxon>Sphingomonadaceae</taxon>
        <taxon>Allosphingosinicella</taxon>
    </lineage>
</organism>
<evidence type="ECO:0000313" key="3">
    <source>
        <dbReference type="Proteomes" id="UP000321249"/>
    </source>
</evidence>
<evidence type="ECO:0000259" key="1">
    <source>
        <dbReference type="Pfam" id="PF01764"/>
    </source>
</evidence>
<dbReference type="InterPro" id="IPR002921">
    <property type="entry name" value="Fungal_lipase-type"/>
</dbReference>
<protein>
    <recommendedName>
        <fullName evidence="1">Fungal lipase-type domain-containing protein</fullName>
    </recommendedName>
</protein>
<proteinExistence type="predicted"/>
<reference evidence="2 3" key="1">
    <citation type="journal article" date="2015" name="J. Microbiol.">
        <title>Sphingosinicella ginsenosidimutans sp. nov., with ginsenoside converting activity.</title>
        <authorList>
            <person name="Kim J.K."/>
            <person name="Kang M.S."/>
            <person name="Park S.C."/>
            <person name="Kim K.M."/>
            <person name="Choi K."/>
            <person name="Yoon M.H."/>
            <person name="Im W.T."/>
        </authorList>
    </citation>
    <scope>NUCLEOTIDE SEQUENCE [LARGE SCALE GENOMIC DNA]</scope>
    <source>
        <strain evidence="2 3">BS-11</strain>
    </source>
</reference>
<dbReference type="Pfam" id="PF01764">
    <property type="entry name" value="Lipase_3"/>
    <property type="match status" value="1"/>
</dbReference>
<dbReference type="EMBL" id="VOQQ01000001">
    <property type="protein sequence ID" value="TXC64059.1"/>
    <property type="molecule type" value="Genomic_DNA"/>
</dbReference>
<dbReference type="Gene3D" id="3.40.50.1820">
    <property type="entry name" value="alpha/beta hydrolase"/>
    <property type="match status" value="1"/>
</dbReference>
<feature type="domain" description="Fungal lipase-type" evidence="1">
    <location>
        <begin position="130"/>
        <end position="193"/>
    </location>
</feature>
<name>A0A5C6TV02_9SPHN</name>
<dbReference type="GO" id="GO:0006629">
    <property type="term" value="P:lipid metabolic process"/>
    <property type="evidence" value="ECO:0007669"/>
    <property type="project" value="InterPro"/>
</dbReference>
<dbReference type="Proteomes" id="UP000321249">
    <property type="component" value="Unassembled WGS sequence"/>
</dbReference>
<dbReference type="AlphaFoldDB" id="A0A5C6TV02"/>
<comment type="caution">
    <text evidence="2">The sequence shown here is derived from an EMBL/GenBank/DDBJ whole genome shotgun (WGS) entry which is preliminary data.</text>
</comment>
<accession>A0A5C6TV02</accession>
<keyword evidence="3" id="KW-1185">Reference proteome</keyword>
<dbReference type="SUPFAM" id="SSF53474">
    <property type="entry name" value="alpha/beta-Hydrolases"/>
    <property type="match status" value="1"/>
</dbReference>
<evidence type="ECO:0000313" key="2">
    <source>
        <dbReference type="EMBL" id="TXC64059.1"/>
    </source>
</evidence>
<gene>
    <name evidence="2" type="ORF">FRZ32_10550</name>
</gene>
<sequence length="233" mass="25365">MAIWNIIRRFGKFFTEDNQMSNPPVFARDYVFSAQLTNLAYSSSHLETGMTGDRLAAAIRENGNPFASEAELTAFARDYEVVLSSSSIAGDTSGANFVAFHKLGTGVISFAIAGIGSEAEAESTFSRTMMSGFNDLQYASVRNAIEILWETFPNAQFDLSGHSLGGQLIQVLTADFFLHGREDQLLSAVTFGTYGVNLSAAGNFVFGSSLVPDFRQLLNELGRRLISTHPQPH</sequence>